<dbReference type="AlphaFoldDB" id="A0A812D4G7"/>
<dbReference type="Gene3D" id="3.30.160.60">
    <property type="entry name" value="Classic Zinc Finger"/>
    <property type="match status" value="1"/>
</dbReference>
<gene>
    <name evidence="4" type="ORF">SPHA_48546</name>
</gene>
<sequence length="415" mass="46397">MADDRSKLLEDYVVQIASPVEALENTDATRKNRIVLTDINSPQTAVMVSSPQGSSDSNSSSGSRTCHKTISHSQTNEFNMNINSDSNCHEQTSPSPTSLLKMVSTDSESVTNALDNSLEQDDLSSQSFAAAQQILASSIGAMTSAKNINLTSINSSSSKKRKQVEVITEPLSSNGNSSATQIVIENNLDSKNVIEIDDLDSLEERVTESLSLESLVYVPVDESSTLDQNLLQQQQQLSKNQQQQHYLCSYCPNTLIYDAYLPFRRHLASVHGIQHDPSDPSGQSLSSDSKQSLATGAVGSERSSQKSSEDIVLELADFQNLQCRKCKHSFTQRCSLRRHILEIHSEKLGYYSCPFCTNKVWFRYFRTFLAHLKNLHRFQKDQIYRIHRNLQKNSWVEFGSEQLPADGNGSRNFHF</sequence>
<evidence type="ECO:0000256" key="2">
    <source>
        <dbReference type="SAM" id="MobiDB-lite"/>
    </source>
</evidence>
<dbReference type="OrthoDB" id="10066279at2759"/>
<proteinExistence type="predicted"/>
<keyword evidence="5" id="KW-1185">Reference proteome</keyword>
<keyword evidence="1" id="KW-0479">Metal-binding</keyword>
<name>A0A812D4G7_ACAPH</name>
<feature type="compositionally biased region" description="Low complexity" evidence="2">
    <location>
        <begin position="49"/>
        <end position="63"/>
    </location>
</feature>
<dbReference type="SMART" id="SM00355">
    <property type="entry name" value="ZnF_C2H2"/>
    <property type="match status" value="3"/>
</dbReference>
<keyword evidence="1" id="KW-0862">Zinc</keyword>
<feature type="domain" description="C2H2-type" evidence="3">
    <location>
        <begin position="321"/>
        <end position="349"/>
    </location>
</feature>
<organism evidence="4 5">
    <name type="scientific">Acanthosepion pharaonis</name>
    <name type="common">Pharaoh cuttlefish</name>
    <name type="synonym">Sepia pharaonis</name>
    <dbReference type="NCBI Taxonomy" id="158019"/>
    <lineage>
        <taxon>Eukaryota</taxon>
        <taxon>Metazoa</taxon>
        <taxon>Spiralia</taxon>
        <taxon>Lophotrochozoa</taxon>
        <taxon>Mollusca</taxon>
        <taxon>Cephalopoda</taxon>
        <taxon>Coleoidea</taxon>
        <taxon>Decapodiformes</taxon>
        <taxon>Sepiida</taxon>
        <taxon>Sepiina</taxon>
        <taxon>Sepiidae</taxon>
        <taxon>Acanthosepion</taxon>
    </lineage>
</organism>
<evidence type="ECO:0000256" key="1">
    <source>
        <dbReference type="PROSITE-ProRule" id="PRU00042"/>
    </source>
</evidence>
<dbReference type="Proteomes" id="UP000597762">
    <property type="component" value="Unassembled WGS sequence"/>
</dbReference>
<evidence type="ECO:0000313" key="5">
    <source>
        <dbReference type="Proteomes" id="UP000597762"/>
    </source>
</evidence>
<feature type="compositionally biased region" description="Low complexity" evidence="2">
    <location>
        <begin position="279"/>
        <end position="293"/>
    </location>
</feature>
<reference evidence="4" key="1">
    <citation type="submission" date="2021-01" db="EMBL/GenBank/DDBJ databases">
        <authorList>
            <person name="Li R."/>
            <person name="Bekaert M."/>
        </authorList>
    </citation>
    <scope>NUCLEOTIDE SEQUENCE</scope>
    <source>
        <strain evidence="4">Farmed</strain>
    </source>
</reference>
<comment type="caution">
    <text evidence="4">The sequence shown here is derived from an EMBL/GenBank/DDBJ whole genome shotgun (WGS) entry which is preliminary data.</text>
</comment>
<evidence type="ECO:0000259" key="3">
    <source>
        <dbReference type="PROSITE" id="PS50157"/>
    </source>
</evidence>
<evidence type="ECO:0000313" key="4">
    <source>
        <dbReference type="EMBL" id="CAE1291009.1"/>
    </source>
</evidence>
<dbReference type="InterPro" id="IPR013087">
    <property type="entry name" value="Znf_C2H2_type"/>
</dbReference>
<dbReference type="GO" id="GO:0008270">
    <property type="term" value="F:zinc ion binding"/>
    <property type="evidence" value="ECO:0007669"/>
    <property type="project" value="UniProtKB-KW"/>
</dbReference>
<protein>
    <recommendedName>
        <fullName evidence="3">C2H2-type domain-containing protein</fullName>
    </recommendedName>
</protein>
<accession>A0A812D4G7</accession>
<dbReference type="PROSITE" id="PS00028">
    <property type="entry name" value="ZINC_FINGER_C2H2_1"/>
    <property type="match status" value="1"/>
</dbReference>
<keyword evidence="1" id="KW-0863">Zinc-finger</keyword>
<feature type="region of interest" description="Disordered" evidence="2">
    <location>
        <begin position="272"/>
        <end position="305"/>
    </location>
</feature>
<dbReference type="EMBL" id="CAHIKZ030002711">
    <property type="protein sequence ID" value="CAE1291009.1"/>
    <property type="molecule type" value="Genomic_DNA"/>
</dbReference>
<feature type="region of interest" description="Disordered" evidence="2">
    <location>
        <begin position="44"/>
        <end position="68"/>
    </location>
</feature>
<dbReference type="PROSITE" id="PS50157">
    <property type="entry name" value="ZINC_FINGER_C2H2_2"/>
    <property type="match status" value="1"/>
</dbReference>